<name>A0AA36NJK1_9DINO</name>
<accession>A0AA36NJK1</accession>
<dbReference type="AlphaFoldDB" id="A0AA36NJK1"/>
<keyword evidence="3" id="KW-1185">Reference proteome</keyword>
<feature type="region of interest" description="Disordered" evidence="1">
    <location>
        <begin position="17"/>
        <end position="148"/>
    </location>
</feature>
<evidence type="ECO:0000313" key="3">
    <source>
        <dbReference type="Proteomes" id="UP001178507"/>
    </source>
</evidence>
<evidence type="ECO:0000313" key="2">
    <source>
        <dbReference type="EMBL" id="CAJ1409747.1"/>
    </source>
</evidence>
<organism evidence="2 3">
    <name type="scientific">Effrenium voratum</name>
    <dbReference type="NCBI Taxonomy" id="2562239"/>
    <lineage>
        <taxon>Eukaryota</taxon>
        <taxon>Sar</taxon>
        <taxon>Alveolata</taxon>
        <taxon>Dinophyceae</taxon>
        <taxon>Suessiales</taxon>
        <taxon>Symbiodiniaceae</taxon>
        <taxon>Effrenium</taxon>
    </lineage>
</organism>
<feature type="compositionally biased region" description="Low complexity" evidence="1">
    <location>
        <begin position="106"/>
        <end position="130"/>
    </location>
</feature>
<feature type="compositionally biased region" description="Low complexity" evidence="1">
    <location>
        <begin position="32"/>
        <end position="48"/>
    </location>
</feature>
<proteinExistence type="predicted"/>
<reference evidence="2" key="1">
    <citation type="submission" date="2023-08" db="EMBL/GenBank/DDBJ databases">
        <authorList>
            <person name="Chen Y."/>
            <person name="Shah S."/>
            <person name="Dougan E. K."/>
            <person name="Thang M."/>
            <person name="Chan C."/>
        </authorList>
    </citation>
    <scope>NUCLEOTIDE SEQUENCE</scope>
</reference>
<protein>
    <submittedName>
        <fullName evidence="2">Uncharacterized protein</fullName>
    </submittedName>
</protein>
<dbReference type="EMBL" id="CAUJNA010003784">
    <property type="protein sequence ID" value="CAJ1409747.1"/>
    <property type="molecule type" value="Genomic_DNA"/>
</dbReference>
<comment type="caution">
    <text evidence="2">The sequence shown here is derived from an EMBL/GenBank/DDBJ whole genome shotgun (WGS) entry which is preliminary data.</text>
</comment>
<dbReference type="Proteomes" id="UP001178507">
    <property type="component" value="Unassembled WGS sequence"/>
</dbReference>
<evidence type="ECO:0000256" key="1">
    <source>
        <dbReference type="SAM" id="MobiDB-lite"/>
    </source>
</evidence>
<feature type="compositionally biased region" description="Pro residues" evidence="1">
    <location>
        <begin position="55"/>
        <end position="66"/>
    </location>
</feature>
<gene>
    <name evidence="2" type="ORF">EVOR1521_LOCUS30768</name>
</gene>
<sequence>MPWRLEATEVSLLTRAKEAHRRSLPPRQLPWAAPAAPHEPEAAATAKEVLQSLGNPPPLPPKPPAAGYPGFQGPFEGDAFSRRSGSARSSRSDLRAGSMDRITQPGSASRALSASGGVSAGGRASSLRSRQQTPAAAACRRLASKGRL</sequence>